<gene>
    <name evidence="2" type="ORF">GHC57_15440</name>
</gene>
<protein>
    <submittedName>
        <fullName evidence="2">DsbA family oxidoreductase</fullName>
    </submittedName>
</protein>
<dbReference type="Gene3D" id="3.40.30.10">
    <property type="entry name" value="Glutaredoxin"/>
    <property type="match status" value="1"/>
</dbReference>
<reference evidence="2 3" key="1">
    <citation type="submission" date="2019-10" db="EMBL/GenBank/DDBJ databases">
        <title>Draft whole-genome sequence of the purple nonsulfur photosynthetic bacterium Roseospira navarrensis DSM 15114.</title>
        <authorList>
            <person name="Kyndt J.A."/>
            <person name="Meyer T.E."/>
        </authorList>
    </citation>
    <scope>NUCLEOTIDE SEQUENCE [LARGE SCALE GENOMIC DNA]</scope>
    <source>
        <strain evidence="2 3">DSM 15114</strain>
    </source>
</reference>
<dbReference type="GO" id="GO:0016491">
    <property type="term" value="F:oxidoreductase activity"/>
    <property type="evidence" value="ECO:0007669"/>
    <property type="project" value="InterPro"/>
</dbReference>
<evidence type="ECO:0000313" key="3">
    <source>
        <dbReference type="Proteomes" id="UP000434582"/>
    </source>
</evidence>
<proteinExistence type="predicted"/>
<evidence type="ECO:0000313" key="2">
    <source>
        <dbReference type="EMBL" id="MQX37914.1"/>
    </source>
</evidence>
<dbReference type="Proteomes" id="UP000434582">
    <property type="component" value="Unassembled WGS sequence"/>
</dbReference>
<dbReference type="AlphaFoldDB" id="A0A7X2D3Z9"/>
<dbReference type="PANTHER" id="PTHR13887">
    <property type="entry name" value="GLUTATHIONE S-TRANSFERASE KAPPA"/>
    <property type="match status" value="1"/>
</dbReference>
<name>A0A7X2D3Z9_9PROT</name>
<dbReference type="Pfam" id="PF01323">
    <property type="entry name" value="DSBA"/>
    <property type="match status" value="1"/>
</dbReference>
<dbReference type="CDD" id="cd03024">
    <property type="entry name" value="DsbA_FrnE"/>
    <property type="match status" value="1"/>
</dbReference>
<dbReference type="PANTHER" id="PTHR13887:SF41">
    <property type="entry name" value="THIOREDOXIN SUPERFAMILY PROTEIN"/>
    <property type="match status" value="1"/>
</dbReference>
<feature type="domain" description="DSBA-like thioredoxin" evidence="1">
    <location>
        <begin position="11"/>
        <end position="209"/>
    </location>
</feature>
<dbReference type="SUPFAM" id="SSF52833">
    <property type="entry name" value="Thioredoxin-like"/>
    <property type="match status" value="1"/>
</dbReference>
<keyword evidence="3" id="KW-1185">Reference proteome</keyword>
<evidence type="ECO:0000259" key="1">
    <source>
        <dbReference type="Pfam" id="PF01323"/>
    </source>
</evidence>
<dbReference type="InterPro" id="IPR036249">
    <property type="entry name" value="Thioredoxin-like_sf"/>
</dbReference>
<dbReference type="RefSeq" id="WP_153345866.1">
    <property type="nucleotide sequence ID" value="NZ_WIVE01000061.1"/>
</dbReference>
<sequence length="222" mass="23724">MPPTEPHPIRVEIVSDVVCPWCLIGYRQTRAAESRLAGAVRLDITWHPFELNPDMPPQGQGLREHVAEKYGATPAQSAAARARISALGADLGFRFAFSDDSRIVNTFAAHQLLHWAETQGHQTALQEALFAAYFSQGRDVSDPAVLADIAAEAGLDPVEAAAVLADGRCADAVRAAEQMWLGRGINGVPAMVFEGTYLVSGAQSVAGFVTLFERLASGAQIV</sequence>
<organism evidence="2 3">
    <name type="scientific">Roseospira navarrensis</name>
    <dbReference type="NCBI Taxonomy" id="140058"/>
    <lineage>
        <taxon>Bacteria</taxon>
        <taxon>Pseudomonadati</taxon>
        <taxon>Pseudomonadota</taxon>
        <taxon>Alphaproteobacteria</taxon>
        <taxon>Rhodospirillales</taxon>
        <taxon>Rhodospirillaceae</taxon>
        <taxon>Roseospira</taxon>
    </lineage>
</organism>
<accession>A0A7X2D3Z9</accession>
<dbReference type="OrthoDB" id="9799122at2"/>
<comment type="caution">
    <text evidence="2">The sequence shown here is derived from an EMBL/GenBank/DDBJ whole genome shotgun (WGS) entry which is preliminary data.</text>
</comment>
<dbReference type="InterPro" id="IPR001853">
    <property type="entry name" value="DSBA-like_thioredoxin_dom"/>
</dbReference>
<dbReference type="EMBL" id="WIVE01000061">
    <property type="protein sequence ID" value="MQX37914.1"/>
    <property type="molecule type" value="Genomic_DNA"/>
</dbReference>